<accession>A0A833E066</accession>
<dbReference type="EMBL" id="DQUG01000130">
    <property type="protein sequence ID" value="HIP75129.1"/>
    <property type="molecule type" value="Genomic_DNA"/>
</dbReference>
<keyword evidence="1" id="KW-0812">Transmembrane</keyword>
<comment type="caution">
    <text evidence="2">The sequence shown here is derived from an EMBL/GenBank/DDBJ whole genome shotgun (WGS) entry which is preliminary data.</text>
</comment>
<dbReference type="Proteomes" id="UP000649326">
    <property type="component" value="Unassembled WGS sequence"/>
</dbReference>
<name>A0A833E066_9EURY</name>
<feature type="transmembrane region" description="Helical" evidence="1">
    <location>
        <begin position="15"/>
        <end position="34"/>
    </location>
</feature>
<evidence type="ECO:0000313" key="2">
    <source>
        <dbReference type="EMBL" id="HIP75129.1"/>
    </source>
</evidence>
<protein>
    <submittedName>
        <fullName evidence="2">CGP-CTERM sorting domain-containing protein</fullName>
    </submittedName>
</protein>
<keyword evidence="1" id="KW-1133">Transmembrane helix</keyword>
<evidence type="ECO:0000256" key="1">
    <source>
        <dbReference type="SAM" id="Phobius"/>
    </source>
</evidence>
<dbReference type="InterPro" id="IPR027552">
    <property type="entry name" value="CGP_CTERM"/>
</dbReference>
<evidence type="ECO:0000313" key="3">
    <source>
        <dbReference type="Proteomes" id="UP000649326"/>
    </source>
</evidence>
<sequence>MTTTTSTPSETSPTETGICGPALIIGLALLPVLLRKRK</sequence>
<reference evidence="2" key="1">
    <citation type="journal article" date="2020" name="ISME J.">
        <title>Gammaproteobacteria mediating utilization of methyl-, sulfur- and petroleum organic compounds in deep ocean hydrothermal plumes.</title>
        <authorList>
            <person name="Zhou Z."/>
            <person name="Liu Y."/>
            <person name="Pan J."/>
            <person name="Cron B.R."/>
            <person name="Toner B.M."/>
            <person name="Anantharaman K."/>
            <person name="Breier J.A."/>
            <person name="Dick G.J."/>
            <person name="Li M."/>
        </authorList>
    </citation>
    <scope>NUCLEOTIDE SEQUENCE</scope>
    <source>
        <strain evidence="2">SZUA-1451</strain>
    </source>
</reference>
<dbReference type="AlphaFoldDB" id="A0A833E066"/>
<proteinExistence type="predicted"/>
<organism evidence="2 3">
    <name type="scientific">Thermococcus paralvinellae</name>
    <dbReference type="NCBI Taxonomy" id="582419"/>
    <lineage>
        <taxon>Archaea</taxon>
        <taxon>Methanobacteriati</taxon>
        <taxon>Methanobacteriota</taxon>
        <taxon>Thermococci</taxon>
        <taxon>Thermococcales</taxon>
        <taxon>Thermococcaceae</taxon>
        <taxon>Thermococcus</taxon>
    </lineage>
</organism>
<dbReference type="NCBIfam" id="TIGR04288">
    <property type="entry name" value="CGP_CTERM"/>
    <property type="match status" value="1"/>
</dbReference>
<gene>
    <name evidence="2" type="ORF">EYH13_03095</name>
</gene>
<keyword evidence="1" id="KW-0472">Membrane</keyword>